<dbReference type="AlphaFoldDB" id="A0AAX1JC42"/>
<proteinExistence type="predicted"/>
<evidence type="ECO:0000313" key="1">
    <source>
        <dbReference type="EMBL" id="GFG62987.1"/>
    </source>
</evidence>
<dbReference type="Proteomes" id="UP000465306">
    <property type="component" value="Unassembled WGS sequence"/>
</dbReference>
<gene>
    <name evidence="2" type="ORF">I2456_06350</name>
    <name evidence="1" type="ORF">MKUB_04770</name>
</gene>
<dbReference type="InterPro" id="IPR032716">
    <property type="entry name" value="ACC_epsilon"/>
</dbReference>
<dbReference type="KEGG" id="mku:I2456_06350"/>
<dbReference type="Pfam" id="PF13822">
    <property type="entry name" value="ACC_epsilon"/>
    <property type="match status" value="1"/>
</dbReference>
<protein>
    <submittedName>
        <fullName evidence="2">Acyl-CoA carboxylase subunit epsilon</fullName>
    </submittedName>
</protein>
<sequence>MSAEPTDQPQPSEPHIRVLKGQPTDAELAALIAVLGSVGSPPPPPAPEPTRWGLPVDKLRYPVFSWQKITLQEMIHMRQ</sequence>
<organism evidence="2 4">
    <name type="scientific">Mycobacterium kubicae</name>
    <dbReference type="NCBI Taxonomy" id="120959"/>
    <lineage>
        <taxon>Bacteria</taxon>
        <taxon>Bacillati</taxon>
        <taxon>Actinomycetota</taxon>
        <taxon>Actinomycetes</taxon>
        <taxon>Mycobacteriales</taxon>
        <taxon>Mycobacteriaceae</taxon>
        <taxon>Mycobacterium</taxon>
        <taxon>Mycobacterium simiae complex</taxon>
    </lineage>
</organism>
<dbReference type="EMBL" id="CP065047">
    <property type="protein sequence ID" value="QPI39114.1"/>
    <property type="molecule type" value="Genomic_DNA"/>
</dbReference>
<reference evidence="1" key="2">
    <citation type="submission" date="2020-02" db="EMBL/GenBank/DDBJ databases">
        <authorList>
            <person name="Matsumoto Y."/>
            <person name="Kinjo T."/>
            <person name="Motooka D."/>
            <person name="Nabeya D."/>
            <person name="Jung N."/>
            <person name="Uechi K."/>
            <person name="Horii T."/>
            <person name="Iida T."/>
            <person name="Fujita J."/>
            <person name="Nakamura S."/>
        </authorList>
    </citation>
    <scope>NUCLEOTIDE SEQUENCE</scope>
    <source>
        <strain evidence="1">JCM 13573</strain>
    </source>
</reference>
<dbReference type="Proteomes" id="UP000663583">
    <property type="component" value="Chromosome"/>
</dbReference>
<evidence type="ECO:0000313" key="4">
    <source>
        <dbReference type="Proteomes" id="UP000663583"/>
    </source>
</evidence>
<dbReference type="EMBL" id="BLKU01000002">
    <property type="protein sequence ID" value="GFG62987.1"/>
    <property type="molecule type" value="Genomic_DNA"/>
</dbReference>
<accession>A0AAX1JC42</accession>
<reference evidence="1 3" key="1">
    <citation type="journal article" date="2019" name="Emerg. Microbes Infect.">
        <title>Comprehensive subspecies identification of 175 nontuberculous mycobacteria species based on 7547 genomic profiles.</title>
        <authorList>
            <person name="Matsumoto Y."/>
            <person name="Kinjo T."/>
            <person name="Motooka D."/>
            <person name="Nabeya D."/>
            <person name="Jung N."/>
            <person name="Uechi K."/>
            <person name="Horii T."/>
            <person name="Iida T."/>
            <person name="Fujita J."/>
            <person name="Nakamura S."/>
        </authorList>
    </citation>
    <scope>NUCLEOTIDE SEQUENCE [LARGE SCALE GENOMIC DNA]</scope>
    <source>
        <strain evidence="1 3">JCM 13573</strain>
    </source>
</reference>
<reference evidence="2" key="3">
    <citation type="submission" date="2020-11" db="EMBL/GenBank/DDBJ databases">
        <title>Intraspecies plasmid and genomic variation of Mycobacterium kubicae revealed by the complete genome sequences of two clinical isolates.</title>
        <authorList>
            <person name="Hendrix J.R."/>
            <person name="Epperson L.E."/>
            <person name="Honda J.R."/>
            <person name="Strong M."/>
        </authorList>
    </citation>
    <scope>NUCLEOTIDE SEQUENCE</scope>
    <source>
        <strain evidence="2">JCM 13573</strain>
    </source>
</reference>
<name>A0AAX1JC42_9MYCO</name>
<dbReference type="GO" id="GO:0003989">
    <property type="term" value="F:acetyl-CoA carboxylase activity"/>
    <property type="evidence" value="ECO:0007669"/>
    <property type="project" value="InterPro"/>
</dbReference>
<keyword evidence="3" id="KW-1185">Reference proteome</keyword>
<dbReference type="GO" id="GO:0004658">
    <property type="term" value="F:propionyl-CoA carboxylase activity"/>
    <property type="evidence" value="ECO:0007669"/>
    <property type="project" value="InterPro"/>
</dbReference>
<evidence type="ECO:0000313" key="3">
    <source>
        <dbReference type="Proteomes" id="UP000465306"/>
    </source>
</evidence>
<evidence type="ECO:0000313" key="2">
    <source>
        <dbReference type="EMBL" id="QPI39114.1"/>
    </source>
</evidence>